<dbReference type="EMBL" id="JANIIK010000035">
    <property type="protein sequence ID" value="KAJ3612925.1"/>
    <property type="molecule type" value="Genomic_DNA"/>
</dbReference>
<accession>A0A9Q0IWD6</accession>
<proteinExistence type="predicted"/>
<evidence type="ECO:0000256" key="1">
    <source>
        <dbReference type="SAM" id="MobiDB-lite"/>
    </source>
</evidence>
<feature type="compositionally biased region" description="Polar residues" evidence="1">
    <location>
        <begin position="175"/>
        <end position="184"/>
    </location>
</feature>
<name>A0A9Q0IWD6_9TELE</name>
<feature type="compositionally biased region" description="Polar residues" evidence="1">
    <location>
        <begin position="115"/>
        <end position="132"/>
    </location>
</feature>
<dbReference type="Proteomes" id="UP001148018">
    <property type="component" value="Unassembled WGS sequence"/>
</dbReference>
<dbReference type="AlphaFoldDB" id="A0A9Q0IWD6"/>
<feature type="non-terminal residue" evidence="2">
    <location>
        <position position="184"/>
    </location>
</feature>
<evidence type="ECO:0000313" key="2">
    <source>
        <dbReference type="EMBL" id="KAJ3612925.1"/>
    </source>
</evidence>
<reference evidence="2" key="1">
    <citation type="submission" date="2022-07" db="EMBL/GenBank/DDBJ databases">
        <title>Chromosome-level genome of Muraenolepis orangiensis.</title>
        <authorList>
            <person name="Kim J."/>
        </authorList>
    </citation>
    <scope>NUCLEOTIDE SEQUENCE</scope>
    <source>
        <strain evidence="2">KU_S4_2022</strain>
        <tissue evidence="2">Muscle</tissue>
    </source>
</reference>
<sequence length="184" mass="19610">SPSCPDLLRRCYRAPPALVYSGVDGHSCVFTGEVFDQGRSEAVQSWPLGSEEVLSLQGCMSRDALDFFVLDKTAGTAAGLSTCTTSLWSIKSPQDGVWQDPEPQVSPGRGLAGSRASSLPRTLSGRIQSLKSPQDGVWQDPEAQVSPGRGLAGTRVTPHKLTRGSADVKEKPLHFTTSQPRGMA</sequence>
<feature type="region of interest" description="Disordered" evidence="1">
    <location>
        <begin position="93"/>
        <end position="184"/>
    </location>
</feature>
<organism evidence="2 3">
    <name type="scientific">Muraenolepis orangiensis</name>
    <name type="common">Patagonian moray cod</name>
    <dbReference type="NCBI Taxonomy" id="630683"/>
    <lineage>
        <taxon>Eukaryota</taxon>
        <taxon>Metazoa</taxon>
        <taxon>Chordata</taxon>
        <taxon>Craniata</taxon>
        <taxon>Vertebrata</taxon>
        <taxon>Euteleostomi</taxon>
        <taxon>Actinopterygii</taxon>
        <taxon>Neopterygii</taxon>
        <taxon>Teleostei</taxon>
        <taxon>Neoteleostei</taxon>
        <taxon>Acanthomorphata</taxon>
        <taxon>Zeiogadaria</taxon>
        <taxon>Gadariae</taxon>
        <taxon>Gadiformes</taxon>
        <taxon>Muraenolepidoidei</taxon>
        <taxon>Muraenolepididae</taxon>
        <taxon>Muraenolepis</taxon>
    </lineage>
</organism>
<gene>
    <name evidence="2" type="ORF">NHX12_019182</name>
</gene>
<protein>
    <submittedName>
        <fullName evidence="2">Uncharacterized protein</fullName>
    </submittedName>
</protein>
<evidence type="ECO:0000313" key="3">
    <source>
        <dbReference type="Proteomes" id="UP001148018"/>
    </source>
</evidence>
<keyword evidence="3" id="KW-1185">Reference proteome</keyword>
<comment type="caution">
    <text evidence="2">The sequence shown here is derived from an EMBL/GenBank/DDBJ whole genome shotgun (WGS) entry which is preliminary data.</text>
</comment>